<reference evidence="20" key="1">
    <citation type="submission" date="2025-08" db="UniProtKB">
        <authorList>
            <consortium name="RefSeq"/>
        </authorList>
    </citation>
    <scope>IDENTIFICATION</scope>
    <source>
        <tissue evidence="20">Gonads</tissue>
    </source>
</reference>
<dbReference type="GO" id="GO:0000977">
    <property type="term" value="F:RNA polymerase II transcription regulatory region sequence-specific DNA binding"/>
    <property type="evidence" value="ECO:0007669"/>
    <property type="project" value="TreeGrafter"/>
</dbReference>
<dbReference type="InterPro" id="IPR002720">
    <property type="entry name" value="RB_A"/>
</dbReference>
<dbReference type="InParanoid" id="A0A1S3I9G5"/>
<keyword evidence="19" id="KW-1185">Reference proteome</keyword>
<dbReference type="InterPro" id="IPR015030">
    <property type="entry name" value="RB_C"/>
</dbReference>
<protein>
    <recommendedName>
        <fullName evidence="12">Retinoblastoma-like protein 1</fullName>
    </recommendedName>
    <alternativeName>
        <fullName evidence="14">107 kDa retinoblastoma-associated protein</fullName>
    </alternativeName>
    <alternativeName>
        <fullName evidence="13">pRb1</fullName>
    </alternativeName>
</protein>
<dbReference type="RefSeq" id="XP_013394897.1">
    <property type="nucleotide sequence ID" value="XM_013539443.2"/>
</dbReference>
<evidence type="ECO:0000256" key="3">
    <source>
        <dbReference type="ARBA" id="ARBA00022491"/>
    </source>
</evidence>
<keyword evidence="7" id="KW-0804">Transcription</keyword>
<evidence type="ECO:0000256" key="6">
    <source>
        <dbReference type="ARBA" id="ARBA00023015"/>
    </source>
</evidence>
<evidence type="ECO:0000259" key="16">
    <source>
        <dbReference type="SMART" id="SM01367"/>
    </source>
</evidence>
<evidence type="ECO:0000256" key="2">
    <source>
        <dbReference type="ARBA" id="ARBA00009475"/>
    </source>
</evidence>
<keyword evidence="4" id="KW-0597">Phosphoprotein</keyword>
<evidence type="ECO:0000256" key="15">
    <source>
        <dbReference type="SAM" id="MobiDB-lite"/>
    </source>
</evidence>
<keyword evidence="5" id="KW-0156">Chromatin regulator</keyword>
<evidence type="ECO:0000259" key="18">
    <source>
        <dbReference type="SMART" id="SM01369"/>
    </source>
</evidence>
<dbReference type="FunCoup" id="A0A1S3I9G5">
    <property type="interactions" value="2173"/>
</dbReference>
<evidence type="ECO:0000256" key="11">
    <source>
        <dbReference type="ARBA" id="ARBA00065472"/>
    </source>
</evidence>
<accession>A0A1S3I9G5</accession>
<dbReference type="STRING" id="7574.A0A1S3I9G5"/>
<dbReference type="AlphaFoldDB" id="A0A1S3I9G5"/>
<evidence type="ECO:0000256" key="7">
    <source>
        <dbReference type="ARBA" id="ARBA00023163"/>
    </source>
</evidence>
<keyword evidence="8" id="KW-0539">Nucleus</keyword>
<feature type="region of interest" description="Disordered" evidence="15">
    <location>
        <begin position="921"/>
        <end position="966"/>
    </location>
</feature>
<keyword evidence="6" id="KW-0805">Transcription regulation</keyword>
<feature type="region of interest" description="Disordered" evidence="15">
    <location>
        <begin position="823"/>
        <end position="888"/>
    </location>
</feature>
<gene>
    <name evidence="20" type="primary">LOC106162230</name>
</gene>
<dbReference type="CDD" id="cd00043">
    <property type="entry name" value="CYCLIN_SF"/>
    <property type="match status" value="1"/>
</dbReference>
<dbReference type="Pfam" id="PF11934">
    <property type="entry name" value="DUF3452"/>
    <property type="match status" value="1"/>
</dbReference>
<evidence type="ECO:0000256" key="14">
    <source>
        <dbReference type="ARBA" id="ARBA00083153"/>
    </source>
</evidence>
<feature type="compositionally biased region" description="Polar residues" evidence="15">
    <location>
        <begin position="955"/>
        <end position="966"/>
    </location>
</feature>
<dbReference type="PANTHER" id="PTHR13742:SF17">
    <property type="entry name" value="RE32990P-RELATED"/>
    <property type="match status" value="1"/>
</dbReference>
<dbReference type="Gene3D" id="1.10.472.10">
    <property type="entry name" value="Cyclin-like"/>
    <property type="match status" value="3"/>
</dbReference>
<dbReference type="InterPro" id="IPR028309">
    <property type="entry name" value="RB_fam"/>
</dbReference>
<comment type="function">
    <text evidence="10">Key regulator of entry into cell division. Directly involved in heterochromatin formation by maintaining overall chromatin structure and, in particular, that of constitutive heterochromatin by stabilizing histone methylation. Recruits and targets histone methyltransferases KMT5B and KMT5C, leading to epigenetic transcriptional repression. Controls histone H4 'Lys-20' trimethylation. Probably acts as a transcription repressor by recruiting chromatin-modifying enzymes to promoters. Potent inhibitor of E2F-mediated trans-activation. May act as a tumor suppressor.</text>
</comment>
<feature type="compositionally biased region" description="Low complexity" evidence="15">
    <location>
        <begin position="825"/>
        <end position="840"/>
    </location>
</feature>
<dbReference type="FunFam" id="1.10.472.10:FF:000035">
    <property type="entry name" value="RB transcriptional corepressor-like 1"/>
    <property type="match status" value="1"/>
</dbReference>
<evidence type="ECO:0000256" key="4">
    <source>
        <dbReference type="ARBA" id="ARBA00022553"/>
    </source>
</evidence>
<keyword evidence="9" id="KW-0131">Cell cycle</keyword>
<evidence type="ECO:0000256" key="12">
    <source>
        <dbReference type="ARBA" id="ARBA00071617"/>
    </source>
</evidence>
<dbReference type="Proteomes" id="UP000085678">
    <property type="component" value="Unplaced"/>
</dbReference>
<dbReference type="Pfam" id="PF01858">
    <property type="entry name" value="RB_A"/>
    <property type="match status" value="1"/>
</dbReference>
<dbReference type="KEGG" id="lak:106162230"/>
<dbReference type="GO" id="GO:0006357">
    <property type="term" value="P:regulation of transcription by RNA polymerase II"/>
    <property type="evidence" value="ECO:0007669"/>
    <property type="project" value="InterPro"/>
</dbReference>
<dbReference type="FunFam" id="1.10.472.10:FF:000082">
    <property type="entry name" value="retinoblastoma-like protein 1 isoform X1"/>
    <property type="match status" value="1"/>
</dbReference>
<dbReference type="PANTHER" id="PTHR13742">
    <property type="entry name" value="RETINOBLASTOMA-ASSOCIATED PROTEIN RB -RELATED"/>
    <property type="match status" value="1"/>
</dbReference>
<dbReference type="GO" id="GO:0030154">
    <property type="term" value="P:cell differentiation"/>
    <property type="evidence" value="ECO:0007669"/>
    <property type="project" value="TreeGrafter"/>
</dbReference>
<feature type="region of interest" description="Disordered" evidence="15">
    <location>
        <begin position="690"/>
        <end position="713"/>
    </location>
</feature>
<proteinExistence type="inferred from homology"/>
<feature type="domain" description="Retinoblastoma-associated protein C-terminal" evidence="18">
    <location>
        <begin position="918"/>
        <end position="1044"/>
    </location>
</feature>
<dbReference type="SMART" id="SM01367">
    <property type="entry name" value="DUF3452"/>
    <property type="match status" value="1"/>
</dbReference>
<comment type="subcellular location">
    <subcellularLocation>
        <location evidence="1">Nucleus</location>
    </subcellularLocation>
</comment>
<feature type="compositionally biased region" description="Basic and acidic residues" evidence="15">
    <location>
        <begin position="846"/>
        <end position="860"/>
    </location>
</feature>
<evidence type="ECO:0000313" key="20">
    <source>
        <dbReference type="RefSeq" id="XP_013394897.1"/>
    </source>
</evidence>
<evidence type="ECO:0000256" key="9">
    <source>
        <dbReference type="ARBA" id="ARBA00023306"/>
    </source>
</evidence>
<dbReference type="GO" id="GO:0005654">
    <property type="term" value="C:nucleoplasm"/>
    <property type="evidence" value="ECO:0007669"/>
    <property type="project" value="UniProtKB-ARBA"/>
</dbReference>
<dbReference type="GO" id="GO:2000134">
    <property type="term" value="P:negative regulation of G1/S transition of mitotic cell cycle"/>
    <property type="evidence" value="ECO:0007669"/>
    <property type="project" value="TreeGrafter"/>
</dbReference>
<dbReference type="FunFam" id="1.10.472.140:FF:000001">
    <property type="entry name" value="Retinoblastoma-like 2, isoform CRA_a"/>
    <property type="match status" value="1"/>
</dbReference>
<comment type="similarity">
    <text evidence="2">Belongs to the retinoblastoma protein (RB) family.</text>
</comment>
<feature type="domain" description="Retinoblastoma-associated protein A-box" evidence="17">
    <location>
        <begin position="379"/>
        <end position="576"/>
    </location>
</feature>
<dbReference type="GO" id="GO:1990841">
    <property type="term" value="F:promoter-specific chromatin binding"/>
    <property type="evidence" value="ECO:0007669"/>
    <property type="project" value="UniProtKB-ARBA"/>
</dbReference>
<evidence type="ECO:0000313" key="19">
    <source>
        <dbReference type="Proteomes" id="UP000085678"/>
    </source>
</evidence>
<evidence type="ECO:0000256" key="13">
    <source>
        <dbReference type="ARBA" id="ARBA00081549"/>
    </source>
</evidence>
<evidence type="ECO:0000256" key="5">
    <source>
        <dbReference type="ARBA" id="ARBA00022853"/>
    </source>
</evidence>
<dbReference type="Pfam" id="PF08934">
    <property type="entry name" value="Rb_C"/>
    <property type="match status" value="1"/>
</dbReference>
<dbReference type="InterPro" id="IPR036915">
    <property type="entry name" value="Cyclin-like_sf"/>
</dbReference>
<dbReference type="InterPro" id="IPR024599">
    <property type="entry name" value="RB_N"/>
</dbReference>
<keyword evidence="3" id="KW-0678">Repressor</keyword>
<dbReference type="SMART" id="SM01369">
    <property type="entry name" value="Rb_C"/>
    <property type="match status" value="1"/>
</dbReference>
<dbReference type="Pfam" id="PF01857">
    <property type="entry name" value="RB_B"/>
    <property type="match status" value="1"/>
</dbReference>
<evidence type="ECO:0000256" key="10">
    <source>
        <dbReference type="ARBA" id="ARBA00056699"/>
    </source>
</evidence>
<evidence type="ECO:0000259" key="17">
    <source>
        <dbReference type="SMART" id="SM01368"/>
    </source>
</evidence>
<feature type="region of interest" description="Disordered" evidence="15">
    <location>
        <begin position="629"/>
        <end position="657"/>
    </location>
</feature>
<feature type="domain" description="Retinoblastoma-associated protein N-terminal" evidence="16">
    <location>
        <begin position="64"/>
        <end position="206"/>
    </location>
</feature>
<organism evidence="19 20">
    <name type="scientific">Lingula anatina</name>
    <name type="common">Brachiopod</name>
    <name type="synonym">Lingula unguis</name>
    <dbReference type="NCBI Taxonomy" id="7574"/>
    <lineage>
        <taxon>Eukaryota</taxon>
        <taxon>Metazoa</taxon>
        <taxon>Spiralia</taxon>
        <taxon>Lophotrochozoa</taxon>
        <taxon>Brachiopoda</taxon>
        <taxon>Linguliformea</taxon>
        <taxon>Lingulata</taxon>
        <taxon>Lingulida</taxon>
        <taxon>Linguloidea</taxon>
        <taxon>Lingulidae</taxon>
        <taxon>Lingula</taxon>
    </lineage>
</organism>
<dbReference type="SUPFAM" id="SSF47954">
    <property type="entry name" value="Cyclin-like"/>
    <property type="match status" value="4"/>
</dbReference>
<sequence length="1044" mass="117829">MGLSEEGEDNVEKRFEDLCLELNMDQSAKEEAWEHYERINTNYTLEGDTIHWLACALYHACRRTVIPTVGRGVIEGNCVSLTRLLRSAKLSLLQFFNKMKKWADMANFAQEFRDKVDRLERNFAVSTVIFKKFEPIFLDIFKNPADDPPKQVRSRKQRRLPCTPSDVFNFCWTMFVQVKGNFPAISDDLVNSYHLLLCCVDWFFGNALLANRQDLLRGDFAGLPENYHSKDFKPPTDIPCIIQLLCEKHEGLTVEAKGIKEHWWKPYIKKLFDKKTLKGKSETLTGILDVGSFEANSKAINNAYEEYVLGVGDFDERIFLGEDAHEEIGTPAKLQVYNPGELSEKMRNLHQNFDSSKILAPSTPLTGRRYLKDKDPSVTPVSTATQSVSRLQALLSGRKTSPSEELLEIFGDCSKDPTEDIIQRVKKMGEVFCENYAKPSEDHPGSHIDFAKKRLQLGESLYYKVLENVMVNEKRRLGVKDDRFDFTNLLEQDVFHKSLFACCLEIVIFSYNSQRTFPWIVDIFDLSPYYFYKVIEVLIRAEDGLSRDVVKHLNHIEESILESLAWRMDSPLFDAIKAQGGVPTCEEVALPSQIDGGSSSGTSNLLSSPIMHPQLRRVMGESRVQIKKVEPMQSPTGPSAADRFSSPAPGSAKRRLFTGGSVGTQAQQIITLQQAQTSDGRQILIPVSIIPSSNTSGGDGSSPASKGATSAKTNKAKKGGSLALFFRKVYHMASIRLKDLCDRLEVNEDLRRKMWTCFEQSLVHQIELMRDRHLDQLIMCAVYVMAKVSGQDQSFQEIMKLYRLQPQAQSHVYRSVLLKSRARHSSGGSNSSNGASGSSSPVNIEEQNREKEKKRTERLSSIRSSSTLPVPHPSSQPPTPTRLTGTGSVFEFEERGDLIKFYNSIYVKKMKTFALKFSNKEGQTAPPLSPLPQPRRHPTSPRRVSSKHAVYISPAKQQGSPPLTPTSRMLYCFNKSPAKDLRAINNMIRMGERHKQSSFTSKRIIQIDGDEPSGSPAKKVCIEPQFGKRMQDIVNERQEVNGNK</sequence>
<comment type="subunit">
    <text evidence="11">Component of the DREAM complex (also named LINC complex) at least composed of E2F4, E2F5, LIN9, LIN37, LIN52, LIN54, MYBL1, MYBL2, RBL1, RBL2, RBBP4, TFDP1 and TFDP2. The complex exists in quiescent cells where it represses cell cycle-dependent genes. It dissociates in S phase when LIN9, LIN37, LIN52 and LIN54 form a subcomplex that binds to MYBL2. Interacts with AATF. Interacts with KDM5A. Interacts with KMT5B and KMT5C. Interacts with USP4. Interacts with RBBP9.</text>
</comment>
<name>A0A1S3I9G5_LINAN</name>
<dbReference type="OMA" id="VYCQSTQ"/>
<dbReference type="Gene3D" id="1.10.472.140">
    <property type="match status" value="1"/>
</dbReference>
<dbReference type="GO" id="GO:0006325">
    <property type="term" value="P:chromatin organization"/>
    <property type="evidence" value="ECO:0007669"/>
    <property type="project" value="UniProtKB-KW"/>
</dbReference>
<dbReference type="GeneID" id="106162230"/>
<feature type="compositionally biased region" description="Pro residues" evidence="15">
    <location>
        <begin position="870"/>
        <end position="880"/>
    </location>
</feature>
<evidence type="ECO:0000256" key="1">
    <source>
        <dbReference type="ARBA" id="ARBA00004123"/>
    </source>
</evidence>
<feature type="compositionally biased region" description="Basic residues" evidence="15">
    <location>
        <begin position="934"/>
        <end position="946"/>
    </location>
</feature>
<dbReference type="OrthoDB" id="844594at2759"/>
<dbReference type="SMART" id="SM01368">
    <property type="entry name" value="RB_A"/>
    <property type="match status" value="1"/>
</dbReference>
<dbReference type="GO" id="GO:0000785">
    <property type="term" value="C:chromatin"/>
    <property type="evidence" value="ECO:0007669"/>
    <property type="project" value="TreeGrafter"/>
</dbReference>
<evidence type="ECO:0000256" key="8">
    <source>
        <dbReference type="ARBA" id="ARBA00023242"/>
    </source>
</evidence>
<dbReference type="InterPro" id="IPR002719">
    <property type="entry name" value="RB_B"/>
</dbReference>
<dbReference type="GO" id="GO:0005667">
    <property type="term" value="C:transcription regulator complex"/>
    <property type="evidence" value="ECO:0007669"/>
    <property type="project" value="TreeGrafter"/>
</dbReference>